<name>A0A3N2S3S3_9ENTR</name>
<dbReference type="Proteomes" id="UP000268051">
    <property type="component" value="Unassembled WGS sequence"/>
</dbReference>
<dbReference type="EMBL" id="JAZKKV010000001">
    <property type="protein sequence ID" value="MEE9654352.1"/>
    <property type="molecule type" value="Genomic_DNA"/>
</dbReference>
<proteinExistence type="predicted"/>
<keyword evidence="1" id="KW-0472">Membrane</keyword>
<sequence length="78" mass="8683">MCNALNGVAIVICFASISAVIGIREGVWHIVITVAIIISAFYSANYFAALESRNDSRRYYLLVWVVITVATNFIRVWG</sequence>
<protein>
    <submittedName>
        <fullName evidence="3">Uncharacterized protein</fullName>
    </submittedName>
</protein>
<dbReference type="OrthoDB" id="6629299at2"/>
<feature type="transmembrane region" description="Helical" evidence="1">
    <location>
        <begin position="29"/>
        <end position="47"/>
    </location>
</feature>
<reference evidence="2 5" key="2">
    <citation type="submission" date="2023-10" db="EMBL/GenBank/DDBJ databases">
        <title>Wastewater isolates of ESBL- and carbapenemase-producing Gram-negative bacteria from New Zealand.</title>
        <authorList>
            <person name="Straub C."/>
            <person name="Weaver L."/>
            <person name="Cornelius A."/>
            <person name="Mcgill E."/>
            <person name="Dyet K."/>
            <person name="White L."/>
            <person name="Pattis I."/>
        </authorList>
    </citation>
    <scope>NUCLEOTIDE SEQUENCE [LARGE SCALE GENOMIC DNA]</scope>
    <source>
        <strain evidence="2 5">ESBL09</strain>
    </source>
</reference>
<keyword evidence="1" id="KW-0812">Transmembrane</keyword>
<evidence type="ECO:0000313" key="4">
    <source>
        <dbReference type="Proteomes" id="UP000268051"/>
    </source>
</evidence>
<evidence type="ECO:0000313" key="2">
    <source>
        <dbReference type="EMBL" id="MEE9654352.1"/>
    </source>
</evidence>
<dbReference type="Proteomes" id="UP001331691">
    <property type="component" value="Unassembled WGS sequence"/>
</dbReference>
<reference evidence="3 4" key="1">
    <citation type="submission" date="2018-10" db="EMBL/GenBank/DDBJ databases">
        <title>Horizontal transference of carbapenem resistance between Klebsiella pneumoniae and Kluyvera ascorbata during abdominal infection: a case report.</title>
        <authorList>
            <person name="Raro O.H.F."/>
            <person name="Lima-Morales D."/>
            <person name="Barth A.L."/>
            <person name="Paim T.G.S."/>
            <person name="Mott M.P."/>
            <person name="Riche C.V.W."/>
            <person name="Teixeira U.F."/>
            <person name="Waechter F."/>
            <person name="Dias C.A.G."/>
        </authorList>
    </citation>
    <scope>NUCLEOTIDE SEQUENCE [LARGE SCALE GENOMIC DNA]</scope>
    <source>
        <strain evidence="3 4">OT2</strain>
    </source>
</reference>
<keyword evidence="1" id="KW-1133">Transmembrane helix</keyword>
<dbReference type="AlphaFoldDB" id="A0A3N2S3S3"/>
<dbReference type="EMBL" id="RHFN01000009">
    <property type="protein sequence ID" value="ROU14373.1"/>
    <property type="molecule type" value="Genomic_DNA"/>
</dbReference>
<evidence type="ECO:0000256" key="1">
    <source>
        <dbReference type="SAM" id="Phobius"/>
    </source>
</evidence>
<gene>
    <name evidence="3" type="ORF">EB837_10770</name>
    <name evidence="2" type="ORF">V4836_09315</name>
</gene>
<dbReference type="GeneID" id="85162822"/>
<dbReference type="RefSeq" id="WP_035897698.1">
    <property type="nucleotide sequence ID" value="NZ_AP022665.1"/>
</dbReference>
<organism evidence="3 4">
    <name type="scientific">Kluyvera ascorbata</name>
    <dbReference type="NCBI Taxonomy" id="51288"/>
    <lineage>
        <taxon>Bacteria</taxon>
        <taxon>Pseudomonadati</taxon>
        <taxon>Pseudomonadota</taxon>
        <taxon>Gammaproteobacteria</taxon>
        <taxon>Enterobacterales</taxon>
        <taxon>Enterobacteriaceae</taxon>
        <taxon>Kluyvera</taxon>
    </lineage>
</organism>
<keyword evidence="5" id="KW-1185">Reference proteome</keyword>
<comment type="caution">
    <text evidence="3">The sequence shown here is derived from an EMBL/GenBank/DDBJ whole genome shotgun (WGS) entry which is preliminary data.</text>
</comment>
<feature type="transmembrane region" description="Helical" evidence="1">
    <location>
        <begin position="59"/>
        <end position="77"/>
    </location>
</feature>
<accession>A0A3N2S3S3</accession>
<evidence type="ECO:0000313" key="5">
    <source>
        <dbReference type="Proteomes" id="UP001331691"/>
    </source>
</evidence>
<evidence type="ECO:0000313" key="3">
    <source>
        <dbReference type="EMBL" id="ROU14373.1"/>
    </source>
</evidence>